<dbReference type="RefSeq" id="WP_010962099.1">
    <property type="nucleotide sequence ID" value="NC_002977.6"/>
</dbReference>
<reference evidence="1 2" key="1">
    <citation type="journal article" date="2004" name="PLoS Biol.">
        <title>Genomic insights into methanotrophy: the complete genome sequence of Methylococcus capsulatus (Bath).</title>
        <authorList>
            <person name="Ward N.L."/>
            <person name="Larsen O."/>
            <person name="Sakwa J."/>
            <person name="Bruseth L."/>
            <person name="Khouri H.M."/>
            <person name="Durkin A.S."/>
            <person name="Dimitrov G."/>
            <person name="Jiang L."/>
            <person name="Scanlan D."/>
            <person name="Kang K.H."/>
            <person name="Lewis M.R."/>
            <person name="Nelson K.E."/>
            <person name="Methe B.A."/>
            <person name="Wu M."/>
            <person name="Heidelberg J.F."/>
            <person name="Paulsen I.T."/>
            <person name="Fouts D.E."/>
            <person name="Ravel J."/>
            <person name="Tettelin H."/>
            <person name="Ren Q."/>
            <person name="Read T.D."/>
            <person name="DeBoy R.T."/>
            <person name="Seshadri R."/>
            <person name="Salzberg S.L."/>
            <person name="Jensen H.B."/>
            <person name="Birkeland N.K."/>
            <person name="Nelson W.C."/>
            <person name="Dodson R.J."/>
            <person name="Grindhaug S.H."/>
            <person name="Holt I.E."/>
            <person name="Eidhammer I."/>
            <person name="Jonasen I."/>
            <person name="Vanaken S."/>
            <person name="Utterback T.R."/>
            <person name="Feldblyum T.V."/>
            <person name="Fraser C.M."/>
            <person name="Lillehaug J.R."/>
            <person name="Eisen J.A."/>
        </authorList>
    </citation>
    <scope>NUCLEOTIDE SEQUENCE [LARGE SCALE GENOMIC DNA]</scope>
    <source>
        <strain evidence="2">ATCC 33009 / NCIMB 11132 / Bath</strain>
    </source>
</reference>
<proteinExistence type="predicted"/>
<dbReference type="eggNOG" id="COG2188">
    <property type="taxonomic scope" value="Bacteria"/>
</dbReference>
<dbReference type="GeneID" id="88225077"/>
<dbReference type="KEGG" id="mca:MCA2904"/>
<sequence length="723" mass="78514">MEKTVIFRDRQEFQAADPNALQAYARDSLDHVVADGISAQKHYTGFGVGAVSATEVEVQPGRYYNGGAVYVAEQPVSINLFQYIPLVAKKIVAVVLWGQEVDTSVEPRDFLVDLQTGATEPQAVAMQRIRKCEVNPLSGQESADPQPPVIQTGTLAVAHVYLTPAGIERIEMQTQSLLPNGYDQERRLDGIEIWKAAAEPRIASIATDLAALAKKSSDKADRAMFVEIAQDLASVKERLQLPSSYSSYQSDAFADTAKSNAGHVGYAARIDHGLLFPFAASIQANLALFNPIDAGVSVSGQNVVLPAYTHAARIQTQGYAGDLSISQYQVQTHTVREQKIVSWQKKYGWHGNFLTRWYARNVWAKLGARYQWTLPWHGYFEQHETTQYVDEVTTTGYNGAMVAQSFLVANALWLTRLGLFFTQIGANGDVQVIVCETDGGKPNLEKTVASITLPRASLKAYPSETVIDVPHVLLEGGKRYAIVLITQGDHRVATVSGNAYTQGTLFYGSDGDYFVGDLTRDLMFTVYGAKFARVRTEVQLQSVSLSGGLTDLAIAAQHVVPEGTELRYEIQPSGSGAWYPLGDPSLVLSTGPNLVNLRAVLLGTSDLAPAFVLTNNAIQASRPDTSFVHWSTARSVASTTSVTLKLLVAHWDAANHTLTPRIVTGGSNEVAPSTTVITDEDGAKRFSYTFTIPASTAYEIKLSGTRNAASQPFAVVERIDVAA</sequence>
<dbReference type="EMBL" id="AE017282">
    <property type="protein sequence ID" value="AAU91012.1"/>
    <property type="molecule type" value="Genomic_DNA"/>
</dbReference>
<dbReference type="STRING" id="243233.MCA2904"/>
<evidence type="ECO:0000313" key="2">
    <source>
        <dbReference type="Proteomes" id="UP000006821"/>
    </source>
</evidence>
<gene>
    <name evidence="1" type="ordered locus">MCA2904</name>
</gene>
<dbReference type="Proteomes" id="UP000006821">
    <property type="component" value="Chromosome"/>
</dbReference>
<dbReference type="AlphaFoldDB" id="Q603A3"/>
<name>Q603A3_METCA</name>
<evidence type="ECO:0000313" key="1">
    <source>
        <dbReference type="EMBL" id="AAU91012.1"/>
    </source>
</evidence>
<organism evidence="1 2">
    <name type="scientific">Methylococcus capsulatus (strain ATCC 33009 / NCIMB 11132 / Bath)</name>
    <dbReference type="NCBI Taxonomy" id="243233"/>
    <lineage>
        <taxon>Bacteria</taxon>
        <taxon>Pseudomonadati</taxon>
        <taxon>Pseudomonadota</taxon>
        <taxon>Gammaproteobacteria</taxon>
        <taxon>Methylococcales</taxon>
        <taxon>Methylococcaceae</taxon>
        <taxon>Methylococcus</taxon>
    </lineage>
</organism>
<accession>Q603A3</accession>
<protein>
    <submittedName>
        <fullName evidence="1">Uncharacterized protein</fullName>
    </submittedName>
</protein>
<dbReference type="HOGENOM" id="CLU_020862_0_0_6"/>